<keyword evidence="3" id="KW-1003">Cell membrane</keyword>
<name>A0A1G6JVS1_9GAMM</name>
<evidence type="ECO:0000256" key="7">
    <source>
        <dbReference type="SAM" id="Phobius"/>
    </source>
</evidence>
<dbReference type="Pfam" id="PF02417">
    <property type="entry name" value="Chromate_transp"/>
    <property type="match status" value="2"/>
</dbReference>
<dbReference type="RefSeq" id="WP_092618597.1">
    <property type="nucleotide sequence ID" value="NZ_FMYK01000003.1"/>
</dbReference>
<dbReference type="PANTHER" id="PTHR33567:SF3">
    <property type="entry name" value="CHROMATE ION TRANSPORTER (EUROFUNG)"/>
    <property type="match status" value="1"/>
</dbReference>
<dbReference type="AlphaFoldDB" id="A0A1G6JVS1"/>
<organism evidence="8 9">
    <name type="scientific">Acinetobacter marinus</name>
    <dbReference type="NCBI Taxonomy" id="281375"/>
    <lineage>
        <taxon>Bacteria</taxon>
        <taxon>Pseudomonadati</taxon>
        <taxon>Pseudomonadota</taxon>
        <taxon>Gammaproteobacteria</taxon>
        <taxon>Moraxellales</taxon>
        <taxon>Moraxellaceae</taxon>
        <taxon>Acinetobacter</taxon>
    </lineage>
</organism>
<proteinExistence type="inferred from homology"/>
<feature type="transmembrane region" description="Helical" evidence="7">
    <location>
        <begin position="6"/>
        <end position="29"/>
    </location>
</feature>
<reference evidence="9" key="1">
    <citation type="submission" date="2016-09" db="EMBL/GenBank/DDBJ databases">
        <authorList>
            <person name="Varghese N."/>
            <person name="Submissions S."/>
        </authorList>
    </citation>
    <scope>NUCLEOTIDE SEQUENCE [LARGE SCALE GENOMIC DNA]</scope>
    <source>
        <strain evidence="9">ANC 3699</strain>
    </source>
</reference>
<dbReference type="PANTHER" id="PTHR33567">
    <property type="entry name" value="CHROMATE ION TRANSPORTER (EUROFUNG)"/>
    <property type="match status" value="1"/>
</dbReference>
<keyword evidence="4 7" id="KW-0812">Transmembrane</keyword>
<dbReference type="OrthoDB" id="8969999at2"/>
<protein>
    <submittedName>
        <fullName evidence="8">Chromate transporter</fullName>
    </submittedName>
</protein>
<evidence type="ECO:0000256" key="1">
    <source>
        <dbReference type="ARBA" id="ARBA00004651"/>
    </source>
</evidence>
<feature type="transmembrane region" description="Helical" evidence="7">
    <location>
        <begin position="352"/>
        <end position="370"/>
    </location>
</feature>
<dbReference type="EMBL" id="FMYK01000003">
    <property type="protein sequence ID" value="SDC22505.1"/>
    <property type="molecule type" value="Genomic_DNA"/>
</dbReference>
<comment type="similarity">
    <text evidence="2">Belongs to the chromate ion transporter (CHR) (TC 2.A.51) family.</text>
</comment>
<feature type="transmembrane region" description="Helical" evidence="7">
    <location>
        <begin position="74"/>
        <end position="96"/>
    </location>
</feature>
<sequence>MDTPFSIFRLFFYLGCISFGGPAAHIALFQTKIIDQKHWMSAEQYLQLVALCQFLPGPSSSQVGLGLGMHRAGYLGAFASWLGFTLPGAILMYFLAISLSQFSWLSNAMILKGLLLAIVVIVAHAVVMMSRQICKTKFHYAIVIILIAVGLVFSELNQLFLILIAAILGLIFFYKQSYSALAQLEFPVSKRVAVFTFIVFFLTLFITPILISTFLSADHPANFFYEIYQASALVFGGGHVVLPLLEQSIVQQNFVGQDQFMTGYGVIQTMPGPLFNFSAFLGATAFPSISLFAALFAVLAIFLPAALVLIGALPMTSYLSKNKYLRAMFQGISAGVIALLILMLIQNMLPKAVDSIADGIFLIIAFAMFYTGRLPIWALMLASLSYAYIMSAVI</sequence>
<gene>
    <name evidence="8" type="ORF">SAMN05421749_103462</name>
</gene>
<keyword evidence="9" id="KW-1185">Reference proteome</keyword>
<evidence type="ECO:0000313" key="8">
    <source>
        <dbReference type="EMBL" id="SDC22505.1"/>
    </source>
</evidence>
<evidence type="ECO:0000313" key="9">
    <source>
        <dbReference type="Proteomes" id="UP000242317"/>
    </source>
</evidence>
<feature type="transmembrane region" description="Helical" evidence="7">
    <location>
        <begin position="327"/>
        <end position="345"/>
    </location>
</feature>
<evidence type="ECO:0000256" key="2">
    <source>
        <dbReference type="ARBA" id="ARBA00005262"/>
    </source>
</evidence>
<dbReference type="InterPro" id="IPR003370">
    <property type="entry name" value="Chromate_transpt"/>
</dbReference>
<feature type="transmembrane region" description="Helical" evidence="7">
    <location>
        <begin position="193"/>
        <end position="215"/>
    </location>
</feature>
<dbReference type="NCBIfam" id="TIGR00937">
    <property type="entry name" value="2A51"/>
    <property type="match status" value="1"/>
</dbReference>
<dbReference type="GO" id="GO:0005886">
    <property type="term" value="C:plasma membrane"/>
    <property type="evidence" value="ECO:0007669"/>
    <property type="project" value="UniProtKB-SubCell"/>
</dbReference>
<keyword evidence="5 7" id="KW-1133">Transmembrane helix</keyword>
<accession>A0A1G6JVS1</accession>
<dbReference type="InterPro" id="IPR014047">
    <property type="entry name" value="Chr_Tranpt_l_chain"/>
</dbReference>
<dbReference type="Proteomes" id="UP000242317">
    <property type="component" value="Unassembled WGS sequence"/>
</dbReference>
<evidence type="ECO:0000256" key="5">
    <source>
        <dbReference type="ARBA" id="ARBA00022989"/>
    </source>
</evidence>
<dbReference type="GO" id="GO:0015109">
    <property type="term" value="F:chromate transmembrane transporter activity"/>
    <property type="evidence" value="ECO:0007669"/>
    <property type="project" value="InterPro"/>
</dbReference>
<dbReference type="PIRSF" id="PIRSF004810">
    <property type="entry name" value="ChrA"/>
    <property type="match status" value="1"/>
</dbReference>
<comment type="subcellular location">
    <subcellularLocation>
        <location evidence="1">Cell membrane</location>
        <topology evidence="1">Multi-pass membrane protein</topology>
    </subcellularLocation>
</comment>
<evidence type="ECO:0000256" key="4">
    <source>
        <dbReference type="ARBA" id="ARBA00022692"/>
    </source>
</evidence>
<evidence type="ECO:0000256" key="6">
    <source>
        <dbReference type="ARBA" id="ARBA00023136"/>
    </source>
</evidence>
<feature type="transmembrane region" description="Helical" evidence="7">
    <location>
        <begin position="138"/>
        <end position="154"/>
    </location>
</feature>
<feature type="transmembrane region" description="Helical" evidence="7">
    <location>
        <begin position="227"/>
        <end position="245"/>
    </location>
</feature>
<feature type="transmembrane region" description="Helical" evidence="7">
    <location>
        <begin position="102"/>
        <end position="126"/>
    </location>
</feature>
<evidence type="ECO:0000256" key="3">
    <source>
        <dbReference type="ARBA" id="ARBA00022475"/>
    </source>
</evidence>
<feature type="transmembrane region" description="Helical" evidence="7">
    <location>
        <begin position="291"/>
        <end position="315"/>
    </location>
</feature>
<keyword evidence="6 7" id="KW-0472">Membrane</keyword>